<keyword evidence="4" id="KW-1185">Reference proteome</keyword>
<dbReference type="EMBL" id="JAUIZM010000010">
    <property type="protein sequence ID" value="KAK1362072.1"/>
    <property type="molecule type" value="Genomic_DNA"/>
</dbReference>
<protein>
    <submittedName>
        <fullName evidence="3">Alpha/beta hydrolase-3</fullName>
    </submittedName>
</protein>
<dbReference type="PANTHER" id="PTHR23024:SF546">
    <property type="entry name" value="CARBOXYLESTERASE 120-RELATED"/>
    <property type="match status" value="1"/>
</dbReference>
<proteinExistence type="inferred from homology"/>
<dbReference type="Proteomes" id="UP001237642">
    <property type="component" value="Unassembled WGS sequence"/>
</dbReference>
<comment type="similarity">
    <text evidence="1">Belongs to the 'GDXG' lipolytic enzyme family.</text>
</comment>
<dbReference type="InterPro" id="IPR050466">
    <property type="entry name" value="Carboxylest/Gibb_receptor"/>
</dbReference>
<dbReference type="InterPro" id="IPR029058">
    <property type="entry name" value="AB_hydrolase_fold"/>
</dbReference>
<keyword evidence="3" id="KW-0378">Hydrolase</keyword>
<dbReference type="InterPro" id="IPR013094">
    <property type="entry name" value="AB_hydrolase_3"/>
</dbReference>
<dbReference type="PANTHER" id="PTHR23024">
    <property type="entry name" value="ARYLACETAMIDE DEACETYLASE"/>
    <property type="match status" value="1"/>
</dbReference>
<sequence>MATTTTAENTKPAAAINPVIDPFSYLGMVFNVDGSITREHGLLGTRTTFDPSLPVFTEDITFNTSNNTGVRLYIHRKSLESTSSNERLPVFIYFHGGGFIIGSPASPVYHDFCSLMVVQVPVLIVSVDYRLGPEHRLPAAYLDCVEALQWIKTLPHEWIAKFGDLSNCYIMGASAGGNIAYHAPAFLRDVEISPLKIKGTILIQPFFGGTKRTESELILVKDKVLPLNVNDIMWDLALPVGADRDHEYCNLMVESELGACDWIKKLGWRVMVQGCDGDPLLDRQVELVKLMQQKGIEVVSKFDEAGCHAIEVLDPSNAKALCLAIKDFISSAA</sequence>
<gene>
    <name evidence="3" type="ORF">POM88_046546</name>
</gene>
<comment type="caution">
    <text evidence="3">The sequence shown here is derived from an EMBL/GenBank/DDBJ whole genome shotgun (WGS) entry which is preliminary data.</text>
</comment>
<evidence type="ECO:0000259" key="2">
    <source>
        <dbReference type="Pfam" id="PF07859"/>
    </source>
</evidence>
<dbReference type="AlphaFoldDB" id="A0AAD8M790"/>
<name>A0AAD8M790_9APIA</name>
<reference evidence="3" key="1">
    <citation type="submission" date="2023-02" db="EMBL/GenBank/DDBJ databases">
        <title>Genome of toxic invasive species Heracleum sosnowskyi carries increased number of genes despite the absence of recent whole-genome duplications.</title>
        <authorList>
            <person name="Schelkunov M."/>
            <person name="Shtratnikova V."/>
            <person name="Makarenko M."/>
            <person name="Klepikova A."/>
            <person name="Omelchenko D."/>
            <person name="Novikova G."/>
            <person name="Obukhova E."/>
            <person name="Bogdanov V."/>
            <person name="Penin A."/>
            <person name="Logacheva M."/>
        </authorList>
    </citation>
    <scope>NUCLEOTIDE SEQUENCE</scope>
    <source>
        <strain evidence="3">Hsosn_3</strain>
        <tissue evidence="3">Leaf</tissue>
    </source>
</reference>
<evidence type="ECO:0000313" key="4">
    <source>
        <dbReference type="Proteomes" id="UP001237642"/>
    </source>
</evidence>
<dbReference type="Pfam" id="PF07859">
    <property type="entry name" value="Abhydrolase_3"/>
    <property type="match status" value="1"/>
</dbReference>
<evidence type="ECO:0000313" key="3">
    <source>
        <dbReference type="EMBL" id="KAK1362072.1"/>
    </source>
</evidence>
<dbReference type="GO" id="GO:0016787">
    <property type="term" value="F:hydrolase activity"/>
    <property type="evidence" value="ECO:0007669"/>
    <property type="project" value="UniProtKB-KW"/>
</dbReference>
<organism evidence="3 4">
    <name type="scientific">Heracleum sosnowskyi</name>
    <dbReference type="NCBI Taxonomy" id="360622"/>
    <lineage>
        <taxon>Eukaryota</taxon>
        <taxon>Viridiplantae</taxon>
        <taxon>Streptophyta</taxon>
        <taxon>Embryophyta</taxon>
        <taxon>Tracheophyta</taxon>
        <taxon>Spermatophyta</taxon>
        <taxon>Magnoliopsida</taxon>
        <taxon>eudicotyledons</taxon>
        <taxon>Gunneridae</taxon>
        <taxon>Pentapetalae</taxon>
        <taxon>asterids</taxon>
        <taxon>campanulids</taxon>
        <taxon>Apiales</taxon>
        <taxon>Apiaceae</taxon>
        <taxon>Apioideae</taxon>
        <taxon>apioid superclade</taxon>
        <taxon>Tordylieae</taxon>
        <taxon>Tordyliinae</taxon>
        <taxon>Heracleum</taxon>
    </lineage>
</organism>
<dbReference type="SUPFAM" id="SSF53474">
    <property type="entry name" value="alpha/beta-Hydrolases"/>
    <property type="match status" value="1"/>
</dbReference>
<evidence type="ECO:0000256" key="1">
    <source>
        <dbReference type="ARBA" id="ARBA00010515"/>
    </source>
</evidence>
<reference evidence="3" key="2">
    <citation type="submission" date="2023-05" db="EMBL/GenBank/DDBJ databases">
        <authorList>
            <person name="Schelkunov M.I."/>
        </authorList>
    </citation>
    <scope>NUCLEOTIDE SEQUENCE</scope>
    <source>
        <strain evidence="3">Hsosn_3</strain>
        <tissue evidence="3">Leaf</tissue>
    </source>
</reference>
<accession>A0AAD8M790</accession>
<dbReference type="Gene3D" id="3.40.50.1820">
    <property type="entry name" value="alpha/beta hydrolase"/>
    <property type="match status" value="1"/>
</dbReference>
<feature type="domain" description="Alpha/beta hydrolase fold-3" evidence="2">
    <location>
        <begin position="92"/>
        <end position="310"/>
    </location>
</feature>